<sequence length="89" mass="10652">MVRRELDNELTSRLVSTGPWRATCSWYRVSRPYMASKPYMASNMLMVSCQQTRINRPSRPNHRLLLHRRPNMLVHRRNRLLVLMLCLTL</sequence>
<name>A0A392S2J2_9FABA</name>
<evidence type="ECO:0000313" key="1">
    <source>
        <dbReference type="EMBL" id="MCI42899.1"/>
    </source>
</evidence>
<accession>A0A392S2J2</accession>
<keyword evidence="2" id="KW-1185">Reference proteome</keyword>
<evidence type="ECO:0000313" key="2">
    <source>
        <dbReference type="Proteomes" id="UP000265520"/>
    </source>
</evidence>
<dbReference type="AlphaFoldDB" id="A0A392S2J2"/>
<dbReference type="Proteomes" id="UP000265520">
    <property type="component" value="Unassembled WGS sequence"/>
</dbReference>
<protein>
    <submittedName>
        <fullName evidence="1">Uncharacterized protein</fullName>
    </submittedName>
</protein>
<dbReference type="EMBL" id="LXQA010310471">
    <property type="protein sequence ID" value="MCI42899.1"/>
    <property type="molecule type" value="Genomic_DNA"/>
</dbReference>
<reference evidence="1 2" key="1">
    <citation type="journal article" date="2018" name="Front. Plant Sci.">
        <title>Red Clover (Trifolium pratense) and Zigzag Clover (T. medium) - A Picture of Genomic Similarities and Differences.</title>
        <authorList>
            <person name="Dluhosova J."/>
            <person name="Istvanek J."/>
            <person name="Nedelnik J."/>
            <person name="Repkova J."/>
        </authorList>
    </citation>
    <scope>NUCLEOTIDE SEQUENCE [LARGE SCALE GENOMIC DNA]</scope>
    <source>
        <strain evidence="2">cv. 10/8</strain>
        <tissue evidence="1">Leaf</tissue>
    </source>
</reference>
<organism evidence="1 2">
    <name type="scientific">Trifolium medium</name>
    <dbReference type="NCBI Taxonomy" id="97028"/>
    <lineage>
        <taxon>Eukaryota</taxon>
        <taxon>Viridiplantae</taxon>
        <taxon>Streptophyta</taxon>
        <taxon>Embryophyta</taxon>
        <taxon>Tracheophyta</taxon>
        <taxon>Spermatophyta</taxon>
        <taxon>Magnoliopsida</taxon>
        <taxon>eudicotyledons</taxon>
        <taxon>Gunneridae</taxon>
        <taxon>Pentapetalae</taxon>
        <taxon>rosids</taxon>
        <taxon>fabids</taxon>
        <taxon>Fabales</taxon>
        <taxon>Fabaceae</taxon>
        <taxon>Papilionoideae</taxon>
        <taxon>50 kb inversion clade</taxon>
        <taxon>NPAAA clade</taxon>
        <taxon>Hologalegina</taxon>
        <taxon>IRL clade</taxon>
        <taxon>Trifolieae</taxon>
        <taxon>Trifolium</taxon>
    </lineage>
</organism>
<proteinExistence type="predicted"/>
<comment type="caution">
    <text evidence="1">The sequence shown here is derived from an EMBL/GenBank/DDBJ whole genome shotgun (WGS) entry which is preliminary data.</text>
</comment>